<comment type="caution">
    <text evidence="8">The sequence shown here is derived from an EMBL/GenBank/DDBJ whole genome shotgun (WGS) entry which is preliminary data.</text>
</comment>
<dbReference type="InterPro" id="IPR006311">
    <property type="entry name" value="TAT_signal"/>
</dbReference>
<dbReference type="InterPro" id="IPR002510">
    <property type="entry name" value="Metalloprtase-TldD/E_N"/>
</dbReference>
<sequence>MTIGLCLSRAAVSRIGEGRHVSVTHPHRRDARWSTALKRRDFIALGGFGAAGALVPGWFGRAVAAEVLATPLDAAMKKPLADAGLQAARDAGASYCDVRIGRYLRQYVMTREDKVENVVNGESIGAGIRVIVDGAWGFAATNTLTTQAVADAARQAAAIARANARLQVEPVRLAPAPALGEVAWRTPVVRNGMEVPVEEKVELLLGVNAAAMGAGASFVSSRMFVINEQKYFASTDGSYIDQDVHRIWVPFTVTAIDKASGKFRTRDGLSAPMGMGYEYLDGDRAQRFELPGGVVAYGRSYDMREDAVAAARQAQEKLRAPSVQPGKYDLVVDPSNLFLTIHENVGHPLELDRVLGYEANYAGTSFATLDKRGSYRWGSDIVTLFADKTQPGSLGGVGYDDEGVPTRRWDLVRDGVLVDYQATRDQAHILGKAESDGCCYADSWSSVQFQRMPNVSLAPGKAPLTVAQMIAGVERGLYVHGRGSYSIDQQRYNSQFGGQLFYEIRNGEITGMVEDAAYQIRTPEFWNACSAICDERDFRLGGSFFDGKGQPGQVSAVSHGSATTRFDGINIINTARSL</sequence>
<evidence type="ECO:0000256" key="1">
    <source>
        <dbReference type="ARBA" id="ARBA00005836"/>
    </source>
</evidence>
<accession>A0A4Z1R1H4</accession>
<dbReference type="EMBL" id="SPUH01000001">
    <property type="protein sequence ID" value="TKS53504.1"/>
    <property type="molecule type" value="Genomic_DNA"/>
</dbReference>
<evidence type="ECO:0000259" key="7">
    <source>
        <dbReference type="Pfam" id="PF19290"/>
    </source>
</evidence>
<dbReference type="SUPFAM" id="SSF111283">
    <property type="entry name" value="Putative modulator of DNA gyrase, PmbA/TldD"/>
    <property type="match status" value="1"/>
</dbReference>
<evidence type="ECO:0000256" key="4">
    <source>
        <dbReference type="ARBA" id="ARBA00023049"/>
    </source>
</evidence>
<feature type="domain" description="Metalloprotease TldD/E C-terminal" evidence="6">
    <location>
        <begin position="325"/>
        <end position="571"/>
    </location>
</feature>
<dbReference type="InterPro" id="IPR051463">
    <property type="entry name" value="Peptidase_U62_metallo"/>
</dbReference>
<evidence type="ECO:0000259" key="5">
    <source>
        <dbReference type="Pfam" id="PF01523"/>
    </source>
</evidence>
<dbReference type="InterPro" id="IPR035068">
    <property type="entry name" value="TldD/PmbA_N"/>
</dbReference>
<dbReference type="AlphaFoldDB" id="A0A4Z1R1H4"/>
<organism evidence="8 9">
    <name type="scientific">Luteimonas yindakuii</name>
    <dbReference type="NCBI Taxonomy" id="2565782"/>
    <lineage>
        <taxon>Bacteria</taxon>
        <taxon>Pseudomonadati</taxon>
        <taxon>Pseudomonadota</taxon>
        <taxon>Gammaproteobacteria</taxon>
        <taxon>Lysobacterales</taxon>
        <taxon>Lysobacteraceae</taxon>
        <taxon>Luteimonas</taxon>
    </lineage>
</organism>
<dbReference type="Pfam" id="PF19290">
    <property type="entry name" value="PmbA_TldD_2nd"/>
    <property type="match status" value="1"/>
</dbReference>
<evidence type="ECO:0000256" key="3">
    <source>
        <dbReference type="ARBA" id="ARBA00022801"/>
    </source>
</evidence>
<feature type="domain" description="Metalloprotease TldD/E central" evidence="7">
    <location>
        <begin position="194"/>
        <end position="279"/>
    </location>
</feature>
<keyword evidence="3" id="KW-0378">Hydrolase</keyword>
<dbReference type="InterPro" id="IPR036059">
    <property type="entry name" value="TldD/PmbA_sf"/>
</dbReference>
<dbReference type="Proteomes" id="UP000298681">
    <property type="component" value="Unassembled WGS sequence"/>
</dbReference>
<reference evidence="8 9" key="1">
    <citation type="submission" date="2019-01" db="EMBL/GenBank/DDBJ databases">
        <authorList>
            <person name="Zhang S."/>
        </authorList>
    </citation>
    <scope>NUCLEOTIDE SEQUENCE [LARGE SCALE GENOMIC DNA]</scope>
    <source>
        <strain evidence="8 9">1626</strain>
    </source>
</reference>
<dbReference type="GO" id="GO:0008237">
    <property type="term" value="F:metallopeptidase activity"/>
    <property type="evidence" value="ECO:0007669"/>
    <property type="project" value="UniProtKB-KW"/>
</dbReference>
<keyword evidence="4" id="KW-0482">Metalloprotease</keyword>
<dbReference type="FunFam" id="3.30.2290.10:FF:000003">
    <property type="entry name" value="Zinc-dependent protease, TldD/PmbA family"/>
    <property type="match status" value="1"/>
</dbReference>
<evidence type="ECO:0000259" key="6">
    <source>
        <dbReference type="Pfam" id="PF19289"/>
    </source>
</evidence>
<evidence type="ECO:0000313" key="8">
    <source>
        <dbReference type="EMBL" id="TKS53504.1"/>
    </source>
</evidence>
<gene>
    <name evidence="8" type="ORF">E4582_01075</name>
</gene>
<dbReference type="InterPro" id="IPR045570">
    <property type="entry name" value="Metalloprtase-TldD/E_cen_dom"/>
</dbReference>
<feature type="domain" description="Metalloprotease TldD/E N-terminal" evidence="5">
    <location>
        <begin position="96"/>
        <end position="160"/>
    </location>
</feature>
<dbReference type="PROSITE" id="PS51318">
    <property type="entry name" value="TAT"/>
    <property type="match status" value="1"/>
</dbReference>
<dbReference type="PANTHER" id="PTHR30624:SF10">
    <property type="entry name" value="CONSERVED PROTEIN"/>
    <property type="match status" value="1"/>
</dbReference>
<evidence type="ECO:0000256" key="2">
    <source>
        <dbReference type="ARBA" id="ARBA00022670"/>
    </source>
</evidence>
<keyword evidence="9" id="KW-1185">Reference proteome</keyword>
<dbReference type="Pfam" id="PF19289">
    <property type="entry name" value="PmbA_TldD_3rd"/>
    <property type="match status" value="1"/>
</dbReference>
<dbReference type="GO" id="GO:0006508">
    <property type="term" value="P:proteolysis"/>
    <property type="evidence" value="ECO:0007669"/>
    <property type="project" value="UniProtKB-KW"/>
</dbReference>
<dbReference type="Pfam" id="PF01523">
    <property type="entry name" value="PmbA_TldD_1st"/>
    <property type="match status" value="1"/>
</dbReference>
<dbReference type="InterPro" id="IPR045569">
    <property type="entry name" value="Metalloprtase-TldD/E_C"/>
</dbReference>
<protein>
    <submittedName>
        <fullName evidence="8">TldD/PmbA family protein</fullName>
    </submittedName>
</protein>
<name>A0A4Z1R1H4_9GAMM</name>
<dbReference type="GO" id="GO:0005829">
    <property type="term" value="C:cytosol"/>
    <property type="evidence" value="ECO:0007669"/>
    <property type="project" value="TreeGrafter"/>
</dbReference>
<evidence type="ECO:0000313" key="9">
    <source>
        <dbReference type="Proteomes" id="UP000298681"/>
    </source>
</evidence>
<comment type="similarity">
    <text evidence="1">Belongs to the peptidase U62 family.</text>
</comment>
<proteinExistence type="inferred from homology"/>
<dbReference type="Gene3D" id="3.30.2290.10">
    <property type="entry name" value="PmbA/TldD superfamily"/>
    <property type="match status" value="1"/>
</dbReference>
<keyword evidence="2" id="KW-0645">Protease</keyword>
<dbReference type="PANTHER" id="PTHR30624">
    <property type="entry name" value="UNCHARACTERIZED PROTEIN TLDD AND PMBA"/>
    <property type="match status" value="1"/>
</dbReference>